<evidence type="ECO:0000313" key="2">
    <source>
        <dbReference type="Proteomes" id="UP001060215"/>
    </source>
</evidence>
<accession>A0ACC0GX52</accession>
<keyword evidence="2" id="KW-1185">Reference proteome</keyword>
<comment type="caution">
    <text evidence="1">The sequence shown here is derived from an EMBL/GenBank/DDBJ whole genome shotgun (WGS) entry which is preliminary data.</text>
</comment>
<proteinExistence type="predicted"/>
<reference evidence="1 2" key="1">
    <citation type="journal article" date="2022" name="Plant J.">
        <title>Chromosome-level genome of Camellia lanceoleosa provides a valuable resource for understanding genome evolution and self-incompatibility.</title>
        <authorList>
            <person name="Gong W."/>
            <person name="Xiao S."/>
            <person name="Wang L."/>
            <person name="Liao Z."/>
            <person name="Chang Y."/>
            <person name="Mo W."/>
            <person name="Hu G."/>
            <person name="Li W."/>
            <person name="Zhao G."/>
            <person name="Zhu H."/>
            <person name="Hu X."/>
            <person name="Ji K."/>
            <person name="Xiang X."/>
            <person name="Song Q."/>
            <person name="Yuan D."/>
            <person name="Jin S."/>
            <person name="Zhang L."/>
        </authorList>
    </citation>
    <scope>NUCLEOTIDE SEQUENCE [LARGE SCALE GENOMIC DNA]</scope>
    <source>
        <strain evidence="1">SQ_2022a</strain>
    </source>
</reference>
<sequence length="179" mass="20113">MKGPKATSIAHKKIDSEMVKKRKADANAKKEKASKKNSGAPKRPSSAFFVFMGEFRKSFKENFPDNKSVSVVGKAGGVKWKEMSESEKAPYVAKAMKKKAEYEKAMEEFNSKLNGNGELKPDESGKSSSEVHDENEQEASSQCRGCRGKRWSLLMNISTVRVNKFGHVHCWFRSRACLR</sequence>
<name>A0ACC0GX52_9ERIC</name>
<dbReference type="Proteomes" id="UP001060215">
    <property type="component" value="Chromosome 7"/>
</dbReference>
<organism evidence="1 2">
    <name type="scientific">Camellia lanceoleosa</name>
    <dbReference type="NCBI Taxonomy" id="1840588"/>
    <lineage>
        <taxon>Eukaryota</taxon>
        <taxon>Viridiplantae</taxon>
        <taxon>Streptophyta</taxon>
        <taxon>Embryophyta</taxon>
        <taxon>Tracheophyta</taxon>
        <taxon>Spermatophyta</taxon>
        <taxon>Magnoliopsida</taxon>
        <taxon>eudicotyledons</taxon>
        <taxon>Gunneridae</taxon>
        <taxon>Pentapetalae</taxon>
        <taxon>asterids</taxon>
        <taxon>Ericales</taxon>
        <taxon>Theaceae</taxon>
        <taxon>Camellia</taxon>
    </lineage>
</organism>
<protein>
    <submittedName>
        <fullName evidence="1">High mobility group B protein 1</fullName>
    </submittedName>
</protein>
<dbReference type="EMBL" id="CM045764">
    <property type="protein sequence ID" value="KAI8005725.1"/>
    <property type="molecule type" value="Genomic_DNA"/>
</dbReference>
<evidence type="ECO:0000313" key="1">
    <source>
        <dbReference type="EMBL" id="KAI8005725.1"/>
    </source>
</evidence>
<gene>
    <name evidence="1" type="ORF">LOK49_LG07G02493</name>
</gene>